<dbReference type="InterPro" id="IPR045851">
    <property type="entry name" value="AMP-bd_C_sf"/>
</dbReference>
<dbReference type="InterPro" id="IPR002376">
    <property type="entry name" value="Formyl_transf_N"/>
</dbReference>
<dbReference type="InterPro" id="IPR011034">
    <property type="entry name" value="Formyl_transferase-like_C_sf"/>
</dbReference>
<dbReference type="PANTHER" id="PTHR45527">
    <property type="entry name" value="NONRIBOSOMAL PEPTIDE SYNTHETASE"/>
    <property type="match status" value="1"/>
</dbReference>
<dbReference type="Pfam" id="PF00501">
    <property type="entry name" value="AMP-binding"/>
    <property type="match status" value="2"/>
</dbReference>
<evidence type="ECO:0000256" key="3">
    <source>
        <dbReference type="SAM" id="MobiDB-lite"/>
    </source>
</evidence>
<dbReference type="SMART" id="SM00823">
    <property type="entry name" value="PKS_PP"/>
    <property type="match status" value="1"/>
</dbReference>
<dbReference type="CDD" id="cd05930">
    <property type="entry name" value="A_NRPS"/>
    <property type="match status" value="1"/>
</dbReference>
<dbReference type="RefSeq" id="WP_326297015.1">
    <property type="nucleotide sequence ID" value="NZ_JAYLLH010000009.1"/>
</dbReference>
<feature type="domain" description="Carrier" evidence="4">
    <location>
        <begin position="1420"/>
        <end position="1496"/>
    </location>
</feature>
<dbReference type="InterPro" id="IPR020806">
    <property type="entry name" value="PKS_PP-bd"/>
</dbReference>
<dbReference type="InterPro" id="IPR036477">
    <property type="entry name" value="Formyl_transf_N_sf"/>
</dbReference>
<dbReference type="Pfam" id="PF00550">
    <property type="entry name" value="PP-binding"/>
    <property type="match status" value="1"/>
</dbReference>
<dbReference type="InterPro" id="IPR036736">
    <property type="entry name" value="ACP-like_sf"/>
</dbReference>
<protein>
    <submittedName>
        <fullName evidence="5">MupA/Atu3671 family FMN-dependent luciferase-like monooxygenase</fullName>
    </submittedName>
</protein>
<dbReference type="Gene3D" id="1.10.1200.10">
    <property type="entry name" value="ACP-like"/>
    <property type="match status" value="1"/>
</dbReference>
<evidence type="ECO:0000313" key="6">
    <source>
        <dbReference type="Proteomes" id="UP001348149"/>
    </source>
</evidence>
<dbReference type="PROSITE" id="PS50075">
    <property type="entry name" value="CARRIER"/>
    <property type="match status" value="1"/>
</dbReference>
<proteinExistence type="predicted"/>
<dbReference type="Gene3D" id="3.40.50.980">
    <property type="match status" value="2"/>
</dbReference>
<dbReference type="NCBIfam" id="TIGR04020">
    <property type="entry name" value="seco_metab_LLM"/>
    <property type="match status" value="1"/>
</dbReference>
<feature type="region of interest" description="Disordered" evidence="3">
    <location>
        <begin position="1498"/>
        <end position="1539"/>
    </location>
</feature>
<evidence type="ECO:0000256" key="1">
    <source>
        <dbReference type="ARBA" id="ARBA00022450"/>
    </source>
</evidence>
<comment type="caution">
    <text evidence="5">The sequence shown here is derived from an EMBL/GenBank/DDBJ whole genome shotgun (WGS) entry which is preliminary data.</text>
</comment>
<reference evidence="5 6" key="1">
    <citation type="submission" date="2024-01" db="EMBL/GenBank/DDBJ databases">
        <title>Mesobacterium rodlantinim sp. nov., isolated from shallow sea hydrothermal systems off Kueishantao Island.</title>
        <authorList>
            <person name="Su Z."/>
            <person name="Tang K."/>
        </authorList>
    </citation>
    <scope>NUCLEOTIDE SEQUENCE [LARGE SCALE GENOMIC DNA]</scope>
    <source>
        <strain evidence="5 6">TK19101</strain>
    </source>
</reference>
<dbReference type="SUPFAM" id="SSF53328">
    <property type="entry name" value="Formyltransferase"/>
    <property type="match status" value="1"/>
</dbReference>
<dbReference type="Pfam" id="PF00551">
    <property type="entry name" value="Formyl_trans_N"/>
    <property type="match status" value="1"/>
</dbReference>
<dbReference type="Gene3D" id="3.30.300.30">
    <property type="match status" value="1"/>
</dbReference>
<dbReference type="Pfam" id="PF00296">
    <property type="entry name" value="Bac_luciferase"/>
    <property type="match status" value="1"/>
</dbReference>
<dbReference type="SUPFAM" id="SSF47336">
    <property type="entry name" value="ACP-like"/>
    <property type="match status" value="1"/>
</dbReference>
<feature type="compositionally biased region" description="Low complexity" evidence="3">
    <location>
        <begin position="1498"/>
        <end position="1515"/>
    </location>
</feature>
<dbReference type="SUPFAM" id="SSF56801">
    <property type="entry name" value="Acetyl-CoA synthetase-like"/>
    <property type="match status" value="2"/>
</dbReference>
<dbReference type="InterPro" id="IPR020845">
    <property type="entry name" value="AMP-binding_CS"/>
</dbReference>
<keyword evidence="2" id="KW-0597">Phosphoprotein</keyword>
<dbReference type="InterPro" id="IPR011251">
    <property type="entry name" value="Luciferase-like_dom"/>
</dbReference>
<dbReference type="PANTHER" id="PTHR45527:SF1">
    <property type="entry name" value="FATTY ACID SYNTHASE"/>
    <property type="match status" value="1"/>
</dbReference>
<dbReference type="Gene3D" id="3.40.50.12780">
    <property type="entry name" value="N-terminal domain of ligase-like"/>
    <property type="match status" value="1"/>
</dbReference>
<dbReference type="EMBL" id="JAYLLH010000009">
    <property type="protein sequence ID" value="MEC3861299.1"/>
    <property type="molecule type" value="Genomic_DNA"/>
</dbReference>
<organism evidence="5 6">
    <name type="scientific">Mesobacterium hydrothermale</name>
    <dbReference type="NCBI Taxonomy" id="3111907"/>
    <lineage>
        <taxon>Bacteria</taxon>
        <taxon>Pseudomonadati</taxon>
        <taxon>Pseudomonadota</taxon>
        <taxon>Alphaproteobacteria</taxon>
        <taxon>Rhodobacterales</taxon>
        <taxon>Roseobacteraceae</taxon>
        <taxon>Mesobacterium</taxon>
    </lineage>
</organism>
<gene>
    <name evidence="5" type="ORF">VK792_08385</name>
</gene>
<dbReference type="InterPro" id="IPR036661">
    <property type="entry name" value="Luciferase-like_sf"/>
</dbReference>
<dbReference type="InterPro" id="IPR024011">
    <property type="entry name" value="Biosynth_lucif-like_mOase_dom"/>
</dbReference>
<evidence type="ECO:0000256" key="2">
    <source>
        <dbReference type="ARBA" id="ARBA00022553"/>
    </source>
</evidence>
<dbReference type="SUPFAM" id="SSF51679">
    <property type="entry name" value="Bacterial luciferase-like"/>
    <property type="match status" value="1"/>
</dbReference>
<dbReference type="Pfam" id="PF02911">
    <property type="entry name" value="Formyl_trans_C"/>
    <property type="match status" value="1"/>
</dbReference>
<dbReference type="Gene3D" id="3.40.50.12230">
    <property type="match status" value="1"/>
</dbReference>
<dbReference type="InterPro" id="IPR025110">
    <property type="entry name" value="AMP-bd_C"/>
</dbReference>
<dbReference type="InterPro" id="IPR005793">
    <property type="entry name" value="Formyl_trans_C"/>
</dbReference>
<sequence>MAMFSSVVMGNESLLIECSKKLLARGHVIKAVVTRCPEITKWAEGHSLPVLAPGADLGDRLEGGFDWFFSIANLAIIPDAVLAKPLKGAINFHDGPLPKHAGLNAPVWALIEGETEHGVTWHMIEGGVDEGRIVAQQRFAIDAGDTALTLNTKAYEAGLNSFGDVIDALENPAFTPVAQDLGQRSYHARADRPSAGGCLDLTRPAAELDRMIRALDHATYWNPLCTPKLWLGDRIWSIGAARVIDTHAEPGTVTEAGKDRLVVTCGTGALALSGLTTLDGQPVNPSTQLSRGEILPLQSAQVTAAMDVATEVTAPHDAWWRKRLATLNPAAIGTDKQDQGDFQTIPLNTATDPARIAVWAMQLAQMDACDLAFADERLADLAGTGLIAHWMPLSVSKDGTLADLAARLNTDLAMLDKRVGFARDLALRDRSLTLSVPPRIGLSQAAGTIPGTTLTVELTDTGALLHFDATRVPDMLARLMTARLERLAEADMTQPLATVPNLSEVERQMVLNDWNATDVALDGPQTMPALFEAQVARTPDAPALVFEALTLSYAELNARANRVAHTLRGMGVGPDEVVGLHCARSADLLIGALGILKAGGAYLPLDPAYPADRLEHYVADSGAKVIVSQSAIARSLPAHGAQVLEIDSDPRIAQASDQTPDSGVTTDNLAYLIYTSGSTGTPKGVMVEHGNVANFFAGMDPVVPHDTPGTWLAVTSLSFDISVLELFWTTARGFKVVITSDEDRGMISNGHVPVSDTHMDFSLYYWGNDDGVGRDKYRTLLEGAKFADAHGFSAVWTPERHFHAFGGPYPNPSVTGAAVAAVTRNIGVRSGSVVAPLHHPARIAEEWAVIDNLTNGRAGLAVASGWQPDDFVLRPENTPPNNRAALTDSINKVRDLWAGKPVAFPRADGTLHEVVTQPRPVSTHLPIWMTIAGNPDTWRQAGKMGCNVLTHLLGQSIEDVAGMIKVYHEELRNAGHDPKNFNVALMLHTCLADTRDEARERAREPMKDYLRSAAGLIKQYAWAFPAFKRPKGVNNAFDLQLDVLEDGELDEILNFAFERYFNDSGLFGTVDDALARTEQLKAIGVTEIACLIDYGISADEVLNSLPLLAQVVKQANAGAGLPDDDFSIAAQIQRHNVTHMQCTPSMARMIAMNDEARAALRKVNHIFLGGEALPGGLVRELATLTDATVTNMYGPTETTIWSSTEQADASEVTVNVGLPIANTQMYVLDDAMQPCPVGVAGNLWIGGKGVTRGYWNRPDMTAERFVENPFHGGRMYLTGDLVVRRADGKLDFIGRADNQVKLRGYRIELGEIEAALESQTGIQQAVVIVREDLPGDKRLVAYVTAQMDVDEKAMRAALSQGLPFHMIPQRYVRMDAFPLTPNRKIDRKALPAPQAVTVAAKPVEVARNVVDPAPAVASGQSDAQVMAGVAEIWAGVLGEKPASARDNFFDLGGHSLLAVQAHRGLRDRFGAQGLTITDIFRFPTLEGIAGRITALTGGTPVATPATPKAEPAEPAQNTRALSRAEAMNRRKAMRAKRSA</sequence>
<dbReference type="Gene3D" id="3.20.20.30">
    <property type="entry name" value="Luciferase-like domain"/>
    <property type="match status" value="1"/>
</dbReference>
<dbReference type="InterPro" id="IPR042099">
    <property type="entry name" value="ANL_N_sf"/>
</dbReference>
<dbReference type="InterPro" id="IPR000873">
    <property type="entry name" value="AMP-dep_synth/lig_dom"/>
</dbReference>
<dbReference type="CDD" id="cd08700">
    <property type="entry name" value="FMT_C_OzmH_like"/>
    <property type="match status" value="1"/>
</dbReference>
<evidence type="ECO:0000259" key="4">
    <source>
        <dbReference type="PROSITE" id="PS50075"/>
    </source>
</evidence>
<feature type="compositionally biased region" description="Basic residues" evidence="3">
    <location>
        <begin position="1529"/>
        <end position="1539"/>
    </location>
</feature>
<dbReference type="InterPro" id="IPR009081">
    <property type="entry name" value="PP-bd_ACP"/>
</dbReference>
<dbReference type="Proteomes" id="UP001348149">
    <property type="component" value="Unassembled WGS sequence"/>
</dbReference>
<keyword evidence="6" id="KW-1185">Reference proteome</keyword>
<dbReference type="Pfam" id="PF13193">
    <property type="entry name" value="AMP-binding_C"/>
    <property type="match status" value="1"/>
</dbReference>
<accession>A0ABU6HFR6</accession>
<evidence type="ECO:0000313" key="5">
    <source>
        <dbReference type="EMBL" id="MEC3861299.1"/>
    </source>
</evidence>
<keyword evidence="1" id="KW-0596">Phosphopantetheine</keyword>
<dbReference type="SUPFAM" id="SSF50486">
    <property type="entry name" value="FMT C-terminal domain-like"/>
    <property type="match status" value="1"/>
</dbReference>
<name>A0ABU6HFR6_9RHOB</name>
<dbReference type="PROSITE" id="PS00455">
    <property type="entry name" value="AMP_BINDING"/>
    <property type="match status" value="1"/>
</dbReference>